<keyword evidence="6 9" id="KW-0411">Iron-sulfur</keyword>
<evidence type="ECO:0000256" key="8">
    <source>
        <dbReference type="ARBA" id="ARBA00023211"/>
    </source>
</evidence>
<dbReference type="Gene3D" id="3.90.320.10">
    <property type="match status" value="1"/>
</dbReference>
<dbReference type="Proteomes" id="UP000245959">
    <property type="component" value="Unassembled WGS sequence"/>
</dbReference>
<evidence type="ECO:0000259" key="10">
    <source>
        <dbReference type="Pfam" id="PF01930"/>
    </source>
</evidence>
<keyword evidence="8 9" id="KW-0464">Manganese</keyword>
<comment type="caution">
    <text evidence="11">The sequence shown here is derived from an EMBL/GenBank/DDBJ whole genome shotgun (WGS) entry which is preliminary data.</text>
</comment>
<comment type="cofactor">
    <cofactor evidence="9">
        <name>iron-sulfur cluster</name>
        <dbReference type="ChEBI" id="CHEBI:30408"/>
    </cofactor>
</comment>
<dbReference type="InterPro" id="IPR013343">
    <property type="entry name" value="CRISPR-assoc_prot_Cas4"/>
</dbReference>
<dbReference type="RefSeq" id="WP_116882779.1">
    <property type="nucleotide sequence ID" value="NZ_CABMMC010000020.1"/>
</dbReference>
<keyword evidence="3 9" id="KW-0378">Hydrolase</keyword>
<evidence type="ECO:0000256" key="7">
    <source>
        <dbReference type="ARBA" id="ARBA00023118"/>
    </source>
</evidence>
<sequence>MMEFTGKELNYLHVCRRKLWLFRHGIRPELENDLVQLGMLLGEETFTRQEKEIPIGEAGVLDWADFKDGVIHETKRGRAPGGGDEAQVRYYLAWLNSHGIQAREAVIHYPRRRETVVVPWDEAAEQMVKQDLADCEEVVTGSVPAAVRRSFCQKCAYEEICFV</sequence>
<evidence type="ECO:0000313" key="12">
    <source>
        <dbReference type="Proteomes" id="UP000245959"/>
    </source>
</evidence>
<keyword evidence="4 9" id="KW-0269">Exonuclease</keyword>
<protein>
    <recommendedName>
        <fullName evidence="9">CRISPR-associated exonuclease Cas4</fullName>
        <ecNumber evidence="9">3.1.12.1</ecNumber>
    </recommendedName>
</protein>
<dbReference type="PANTHER" id="PTHR37168:SF1">
    <property type="entry name" value="CRISPR-ASSOCIATED EXONUCLEASE CAS4"/>
    <property type="match status" value="1"/>
</dbReference>
<feature type="domain" description="DUF83" evidence="10">
    <location>
        <begin position="5"/>
        <end position="162"/>
    </location>
</feature>
<dbReference type="GeneID" id="78294106"/>
<name>A0A2U1B9L0_9BACT</name>
<dbReference type="Pfam" id="PF01930">
    <property type="entry name" value="Cas_Cas4"/>
    <property type="match status" value="1"/>
</dbReference>
<dbReference type="GO" id="GO:0004527">
    <property type="term" value="F:exonuclease activity"/>
    <property type="evidence" value="ECO:0007669"/>
    <property type="project" value="UniProtKB-KW"/>
</dbReference>
<evidence type="ECO:0000256" key="9">
    <source>
        <dbReference type="RuleBase" id="RU365022"/>
    </source>
</evidence>
<dbReference type="NCBIfam" id="TIGR00372">
    <property type="entry name" value="cas4"/>
    <property type="match status" value="1"/>
</dbReference>
<dbReference type="GO" id="GO:0046872">
    <property type="term" value="F:metal ion binding"/>
    <property type="evidence" value="ECO:0007669"/>
    <property type="project" value="UniProtKB-KW"/>
</dbReference>
<dbReference type="EC" id="3.1.12.1" evidence="9"/>
<evidence type="ECO:0000256" key="3">
    <source>
        <dbReference type="ARBA" id="ARBA00022801"/>
    </source>
</evidence>
<comment type="cofactor">
    <cofactor evidence="9">
        <name>Mg(2+)</name>
        <dbReference type="ChEBI" id="CHEBI:18420"/>
    </cofactor>
    <cofactor evidence="9">
        <name>Mn(2+)</name>
        <dbReference type="ChEBI" id="CHEBI:29035"/>
    </cofactor>
    <text evidence="9">Mg(2+) or Mn(2+) required for ssDNA cleavage activity.</text>
</comment>
<reference evidence="11 12" key="1">
    <citation type="submission" date="2018-04" db="EMBL/GenBank/DDBJ databases">
        <title>Genomic Encyclopedia of Type Strains, Phase IV (KMG-IV): sequencing the most valuable type-strain genomes for metagenomic binning, comparative biology and taxonomic classification.</title>
        <authorList>
            <person name="Goeker M."/>
        </authorList>
    </citation>
    <scope>NUCLEOTIDE SEQUENCE [LARGE SCALE GENOMIC DNA]</scope>
    <source>
        <strain evidence="11 12">DSM 14823</strain>
    </source>
</reference>
<dbReference type="EMBL" id="QEKH01000003">
    <property type="protein sequence ID" value="PVY45207.1"/>
    <property type="molecule type" value="Genomic_DNA"/>
</dbReference>
<accession>A0A2U1B9L0</accession>
<dbReference type="GO" id="GO:0051536">
    <property type="term" value="F:iron-sulfur cluster binding"/>
    <property type="evidence" value="ECO:0007669"/>
    <property type="project" value="UniProtKB-KW"/>
</dbReference>
<dbReference type="PANTHER" id="PTHR37168">
    <property type="entry name" value="CRISPR-ASSOCIATED EXONUCLEASE CAS4"/>
    <property type="match status" value="1"/>
</dbReference>
<evidence type="ECO:0000256" key="4">
    <source>
        <dbReference type="ARBA" id="ARBA00022839"/>
    </source>
</evidence>
<dbReference type="AlphaFoldDB" id="A0A2U1B9L0"/>
<evidence type="ECO:0000256" key="5">
    <source>
        <dbReference type="ARBA" id="ARBA00023004"/>
    </source>
</evidence>
<organism evidence="11 12">
    <name type="scientific">Victivallis vadensis</name>
    <dbReference type="NCBI Taxonomy" id="172901"/>
    <lineage>
        <taxon>Bacteria</taxon>
        <taxon>Pseudomonadati</taxon>
        <taxon>Lentisphaerota</taxon>
        <taxon>Lentisphaeria</taxon>
        <taxon>Victivallales</taxon>
        <taxon>Victivallaceae</taxon>
        <taxon>Victivallis</taxon>
    </lineage>
</organism>
<evidence type="ECO:0000256" key="1">
    <source>
        <dbReference type="ARBA" id="ARBA00022722"/>
    </source>
</evidence>
<dbReference type="InterPro" id="IPR011604">
    <property type="entry name" value="PDDEXK-like_dom_sf"/>
</dbReference>
<keyword evidence="2 9" id="KW-0479">Metal-binding</keyword>
<keyword evidence="5 9" id="KW-0408">Iron</keyword>
<comment type="function">
    <text evidence="9">CRISPR (clustered regularly interspaced short palindromic repeat) is an adaptive immune system that provides protection against mobile genetic elements (viruses, transposable elements and conjugative plasmids). CRISPR clusters contain sequences complementary to antecedent mobile elements and target invading nucleic acids. CRISPR clusters are transcribed and processed into CRISPR RNA (crRNA).</text>
</comment>
<keyword evidence="1 9" id="KW-0540">Nuclease</keyword>
<evidence type="ECO:0000313" key="11">
    <source>
        <dbReference type="EMBL" id="PVY45207.1"/>
    </source>
</evidence>
<dbReference type="InterPro" id="IPR022765">
    <property type="entry name" value="Dna2/Cas4_DUF83"/>
</dbReference>
<comment type="similarity">
    <text evidence="9">Belongs to the CRISPR-associated exonuclease Cas4 family.</text>
</comment>
<evidence type="ECO:0000256" key="2">
    <source>
        <dbReference type="ARBA" id="ARBA00022723"/>
    </source>
</evidence>
<dbReference type="GO" id="GO:0051607">
    <property type="term" value="P:defense response to virus"/>
    <property type="evidence" value="ECO:0007669"/>
    <property type="project" value="UniProtKB-KW"/>
</dbReference>
<gene>
    <name evidence="11" type="ORF">C8D82_103121</name>
</gene>
<keyword evidence="12" id="KW-1185">Reference proteome</keyword>
<keyword evidence="7 9" id="KW-0051">Antiviral defense</keyword>
<proteinExistence type="inferred from homology"/>
<evidence type="ECO:0000256" key="6">
    <source>
        <dbReference type="ARBA" id="ARBA00023014"/>
    </source>
</evidence>
<dbReference type="OrthoDB" id="9794720at2"/>